<dbReference type="AlphaFoldDB" id="G0QJB5"/>
<evidence type="ECO:0000313" key="11">
    <source>
        <dbReference type="Proteomes" id="UP000008983"/>
    </source>
</evidence>
<dbReference type="RefSeq" id="XP_004039995.1">
    <property type="nucleotide sequence ID" value="XM_004039947.1"/>
</dbReference>
<name>G0QJB5_ICHMU</name>
<comment type="catalytic activity">
    <reaction evidence="8">
        <text>L-lysyl-[lipoyl-carrier protein] + (R)-lipoate + ATP = N(6)-[(R)-lipoyl]-L-lysyl-[lipoyl-carrier protein] + AMP + diphosphate + H(+)</text>
        <dbReference type="Rhea" id="RHEA:49288"/>
        <dbReference type="Rhea" id="RHEA-COMP:10500"/>
        <dbReference type="Rhea" id="RHEA-COMP:10502"/>
        <dbReference type="ChEBI" id="CHEBI:15378"/>
        <dbReference type="ChEBI" id="CHEBI:29969"/>
        <dbReference type="ChEBI" id="CHEBI:30616"/>
        <dbReference type="ChEBI" id="CHEBI:33019"/>
        <dbReference type="ChEBI" id="CHEBI:83088"/>
        <dbReference type="ChEBI" id="CHEBI:83099"/>
        <dbReference type="ChEBI" id="CHEBI:456215"/>
        <dbReference type="EC" id="6.3.1.20"/>
    </reaction>
</comment>
<dbReference type="InterPro" id="IPR019491">
    <property type="entry name" value="Lipoate_protein_ligase_C"/>
</dbReference>
<feature type="domain" description="BPL/LPL catalytic" evidence="9">
    <location>
        <begin position="56"/>
        <end position="251"/>
    </location>
</feature>
<keyword evidence="11" id="KW-1185">Reference proteome</keyword>
<dbReference type="Pfam" id="PF10437">
    <property type="entry name" value="Lip_prot_lig_C"/>
    <property type="match status" value="1"/>
</dbReference>
<dbReference type="EMBL" id="GL983056">
    <property type="protein sequence ID" value="EGR34691.1"/>
    <property type="molecule type" value="Genomic_DNA"/>
</dbReference>
<accession>G0QJB5</accession>
<comment type="pathway">
    <text evidence="2">Protein modification; protein lipoylation via exogenous pathway; protein N(6)-(lipoyl)lysine from lipoate: step 1/2.</text>
</comment>
<dbReference type="GO" id="GO:0009249">
    <property type="term" value="P:protein lipoylation"/>
    <property type="evidence" value="ECO:0007669"/>
    <property type="project" value="InterPro"/>
</dbReference>
<dbReference type="GO" id="GO:0017118">
    <property type="term" value="F:lipoyltransferase activity"/>
    <property type="evidence" value="ECO:0007669"/>
    <property type="project" value="TreeGrafter"/>
</dbReference>
<dbReference type="STRING" id="857967.G0QJB5"/>
<evidence type="ECO:0000256" key="6">
    <source>
        <dbReference type="ARBA" id="ARBA00022741"/>
    </source>
</evidence>
<evidence type="ECO:0000256" key="8">
    <source>
        <dbReference type="ARBA" id="ARBA00048037"/>
    </source>
</evidence>
<comment type="similarity">
    <text evidence="3">Belongs to the LplA family.</text>
</comment>
<evidence type="ECO:0000256" key="7">
    <source>
        <dbReference type="ARBA" id="ARBA00022840"/>
    </source>
</evidence>
<dbReference type="OMA" id="RYQNWDW"/>
<dbReference type="CDD" id="cd16443">
    <property type="entry name" value="LplA"/>
    <property type="match status" value="1"/>
</dbReference>
<keyword evidence="5 10" id="KW-0436">Ligase</keyword>
<dbReference type="PANTHER" id="PTHR12561:SF3">
    <property type="entry name" value="LIPOYLTRANSFERASE 1, MITOCHONDRIAL"/>
    <property type="match status" value="1"/>
</dbReference>
<keyword evidence="7" id="KW-0067">ATP-binding</keyword>
<keyword evidence="10" id="KW-0808">Transferase</keyword>
<proteinExistence type="inferred from homology"/>
<organism evidence="10 11">
    <name type="scientific">Ichthyophthirius multifiliis</name>
    <name type="common">White spot disease agent</name>
    <name type="synonym">Ich</name>
    <dbReference type="NCBI Taxonomy" id="5932"/>
    <lineage>
        <taxon>Eukaryota</taxon>
        <taxon>Sar</taxon>
        <taxon>Alveolata</taxon>
        <taxon>Ciliophora</taxon>
        <taxon>Intramacronucleata</taxon>
        <taxon>Oligohymenophorea</taxon>
        <taxon>Hymenostomatida</taxon>
        <taxon>Ophryoglenina</taxon>
        <taxon>Ichthyophthirius</taxon>
    </lineage>
</organism>
<dbReference type="OrthoDB" id="201621at2759"/>
<dbReference type="SUPFAM" id="SSF55681">
    <property type="entry name" value="Class II aaRS and biotin synthetases"/>
    <property type="match status" value="1"/>
</dbReference>
<gene>
    <name evidence="10" type="ORF">IMG5_003850</name>
</gene>
<dbReference type="UniPathway" id="UPA00537">
    <property type="reaction ID" value="UER00594"/>
</dbReference>
<reference evidence="10 11" key="1">
    <citation type="submission" date="2011-07" db="EMBL/GenBank/DDBJ databases">
        <authorList>
            <person name="Coyne R."/>
            <person name="Brami D."/>
            <person name="Johnson J."/>
            <person name="Hostetler J."/>
            <person name="Hannick L."/>
            <person name="Clark T."/>
            <person name="Cassidy-Hanley D."/>
            <person name="Inman J."/>
        </authorList>
    </citation>
    <scope>NUCLEOTIDE SEQUENCE [LARGE SCALE GENOMIC DNA]</scope>
    <source>
        <strain evidence="10 11">G5</strain>
    </source>
</reference>
<keyword evidence="6" id="KW-0547">Nucleotide-binding</keyword>
<evidence type="ECO:0000256" key="3">
    <source>
        <dbReference type="ARBA" id="ARBA00008242"/>
    </source>
</evidence>
<sequence length="335" mass="39138">MNLLIKRYQTGQQLIGVLKYQFSILDIEKKICVIHSQVNDIHFNLATEEYLYEHHNLKYPTLFLWRNDKTIVIGRHQNPWKECFIQNMERDGIKLARRRTGGSAVYQDLGNSCFSFITPVYDNSNPLDSKNKNNIIIVNSLKNLGVDAQFTGRNDIVCQGRKISGSAYQVNLGKKDGSDRKALHHGTMLFNVNTESVKNYLNPNKEKLKSKGVDSVISRILNLNEIKPDLNHDFFVQQLEIEFAKFYSSHQVISEKLDYESLKQNQNINQIFNEISSWDWLYGQTPKFTNNIETRFDWGIIDFYFQVENNIIKECKVYSDCLYADFISKMNRIFK</sequence>
<dbReference type="InterPro" id="IPR045864">
    <property type="entry name" value="aa-tRNA-synth_II/BPL/LPL"/>
</dbReference>
<dbReference type="eggNOG" id="KOG3159">
    <property type="taxonomic scope" value="Eukaryota"/>
</dbReference>
<dbReference type="Gene3D" id="3.30.390.50">
    <property type="entry name" value="CO dehydrogenase flavoprotein, C-terminal domain"/>
    <property type="match status" value="1"/>
</dbReference>
<evidence type="ECO:0000313" key="10">
    <source>
        <dbReference type="EMBL" id="EGR34691.1"/>
    </source>
</evidence>
<protein>
    <recommendedName>
        <fullName evidence="4">lipoate--protein ligase</fullName>
        <ecNumber evidence="4">6.3.1.20</ecNumber>
    </recommendedName>
</protein>
<feature type="non-terminal residue" evidence="10">
    <location>
        <position position="335"/>
    </location>
</feature>
<evidence type="ECO:0000256" key="2">
    <source>
        <dbReference type="ARBA" id="ARBA00005124"/>
    </source>
</evidence>
<dbReference type="EC" id="6.3.1.20" evidence="4"/>
<comment type="pathway">
    <text evidence="1">Protein modification; protein lipoylation via exogenous pathway; protein N(6)-(lipoyl)lysine from lipoate: step 2/2.</text>
</comment>
<dbReference type="InterPro" id="IPR004562">
    <property type="entry name" value="LipoylTrfase_LipoateP_Ligase"/>
</dbReference>
<dbReference type="GeneID" id="14910887"/>
<dbReference type="SUPFAM" id="SSF82649">
    <property type="entry name" value="SufE/NifU"/>
    <property type="match status" value="1"/>
</dbReference>
<evidence type="ECO:0000259" key="9">
    <source>
        <dbReference type="PROSITE" id="PS51733"/>
    </source>
</evidence>
<evidence type="ECO:0000256" key="4">
    <source>
        <dbReference type="ARBA" id="ARBA00012367"/>
    </source>
</evidence>
<dbReference type="NCBIfam" id="TIGR00545">
    <property type="entry name" value="lipoyltrans"/>
    <property type="match status" value="1"/>
</dbReference>
<dbReference type="InterPro" id="IPR004143">
    <property type="entry name" value="BPL_LPL_catalytic"/>
</dbReference>
<dbReference type="GO" id="GO:0005737">
    <property type="term" value="C:cytoplasm"/>
    <property type="evidence" value="ECO:0007669"/>
    <property type="project" value="TreeGrafter"/>
</dbReference>
<evidence type="ECO:0000256" key="1">
    <source>
        <dbReference type="ARBA" id="ARBA00005085"/>
    </source>
</evidence>
<dbReference type="FunCoup" id="G0QJB5">
    <property type="interactions" value="88"/>
</dbReference>
<dbReference type="GO" id="GO:0005524">
    <property type="term" value="F:ATP binding"/>
    <property type="evidence" value="ECO:0007669"/>
    <property type="project" value="UniProtKB-KW"/>
</dbReference>
<keyword evidence="10" id="KW-0548">Nucleotidyltransferase</keyword>
<dbReference type="PROSITE" id="PS51733">
    <property type="entry name" value="BPL_LPL_CATALYTIC"/>
    <property type="match status" value="1"/>
</dbReference>
<dbReference type="InParanoid" id="G0QJB5"/>
<evidence type="ECO:0000256" key="5">
    <source>
        <dbReference type="ARBA" id="ARBA00022598"/>
    </source>
</evidence>
<dbReference type="Proteomes" id="UP000008983">
    <property type="component" value="Unassembled WGS sequence"/>
</dbReference>
<dbReference type="Gene3D" id="3.30.930.10">
    <property type="entry name" value="Bira Bifunctional Protein, Domain 2"/>
    <property type="match status" value="1"/>
</dbReference>
<dbReference type="PANTHER" id="PTHR12561">
    <property type="entry name" value="LIPOATE-PROTEIN LIGASE"/>
    <property type="match status" value="1"/>
</dbReference>
<dbReference type="GO" id="GO:0016979">
    <property type="term" value="F:lipoate-protein ligase activity"/>
    <property type="evidence" value="ECO:0007669"/>
    <property type="project" value="UniProtKB-EC"/>
</dbReference>
<dbReference type="Pfam" id="PF21948">
    <property type="entry name" value="LplA-B_cat"/>
    <property type="match status" value="1"/>
</dbReference>